<feature type="chain" id="PRO_5005190683" description="Chitin-binding type-2 domain-containing protein" evidence="4">
    <location>
        <begin position="24"/>
        <end position="6157"/>
    </location>
</feature>
<feature type="compositionally biased region" description="Basic and acidic residues" evidence="2">
    <location>
        <begin position="5078"/>
        <end position="5131"/>
    </location>
</feature>
<dbReference type="PANTHER" id="PTHR46104:SF1">
    <property type="entry name" value="GENE 9195-RELATED"/>
    <property type="match status" value="1"/>
</dbReference>
<evidence type="ECO:0000313" key="6">
    <source>
        <dbReference type="EMBL" id="CEM36103.1"/>
    </source>
</evidence>
<feature type="domain" description="Chitin-binding type-2" evidence="5">
    <location>
        <begin position="1989"/>
        <end position="2037"/>
    </location>
</feature>
<dbReference type="Gene3D" id="2.40.10.500">
    <property type="match status" value="1"/>
</dbReference>
<protein>
    <recommendedName>
        <fullName evidence="5">Chitin-binding type-2 domain-containing protein</fullName>
    </recommendedName>
</protein>
<feature type="compositionally biased region" description="Basic and acidic residues" evidence="2">
    <location>
        <begin position="5574"/>
        <end position="5600"/>
    </location>
</feature>
<feature type="transmembrane region" description="Helical" evidence="3">
    <location>
        <begin position="4457"/>
        <end position="4477"/>
    </location>
</feature>
<dbReference type="InterPro" id="IPR009030">
    <property type="entry name" value="Growth_fac_rcpt_cys_sf"/>
</dbReference>
<feature type="region of interest" description="Disordered" evidence="2">
    <location>
        <begin position="5649"/>
        <end position="5711"/>
    </location>
</feature>
<dbReference type="PROSITE" id="PS50940">
    <property type="entry name" value="CHIT_BIND_II"/>
    <property type="match status" value="1"/>
</dbReference>
<feature type="coiled-coil region" evidence="1">
    <location>
        <begin position="4800"/>
        <end position="4856"/>
    </location>
</feature>
<feature type="compositionally biased region" description="Basic and acidic residues" evidence="2">
    <location>
        <begin position="5651"/>
        <end position="5671"/>
    </location>
</feature>
<evidence type="ECO:0000256" key="2">
    <source>
        <dbReference type="SAM" id="MobiDB-lite"/>
    </source>
</evidence>
<feature type="compositionally biased region" description="Polar residues" evidence="2">
    <location>
        <begin position="83"/>
        <end position="97"/>
    </location>
</feature>
<dbReference type="Gene3D" id="2.120.10.30">
    <property type="entry name" value="TolB, C-terminal domain"/>
    <property type="match status" value="2"/>
</dbReference>
<dbReference type="InParanoid" id="A0A0G4GY96"/>
<gene>
    <name evidence="6" type="ORF">Vbra_19068</name>
</gene>
<feature type="compositionally biased region" description="Low complexity" evidence="2">
    <location>
        <begin position="5672"/>
        <end position="5681"/>
    </location>
</feature>
<keyword evidence="1" id="KW-0175">Coiled coil</keyword>
<feature type="compositionally biased region" description="Basic and acidic residues" evidence="2">
    <location>
        <begin position="5923"/>
        <end position="5950"/>
    </location>
</feature>
<dbReference type="Proteomes" id="UP000041254">
    <property type="component" value="Unassembled WGS sequence"/>
</dbReference>
<dbReference type="VEuPathDB" id="CryptoDB:Vbra_19068"/>
<feature type="compositionally biased region" description="Basic and acidic residues" evidence="2">
    <location>
        <begin position="5983"/>
        <end position="6001"/>
    </location>
</feature>
<evidence type="ECO:0000256" key="4">
    <source>
        <dbReference type="SAM" id="SignalP"/>
    </source>
</evidence>
<evidence type="ECO:0000259" key="5">
    <source>
        <dbReference type="PROSITE" id="PS50940"/>
    </source>
</evidence>
<feature type="region of interest" description="Disordered" evidence="2">
    <location>
        <begin position="4958"/>
        <end position="4979"/>
    </location>
</feature>
<dbReference type="SMART" id="SM01411">
    <property type="entry name" value="Ephrin_rec_like"/>
    <property type="match status" value="41"/>
</dbReference>
<feature type="region of interest" description="Disordered" evidence="2">
    <location>
        <begin position="5923"/>
        <end position="6001"/>
    </location>
</feature>
<feature type="region of interest" description="Disordered" evidence="2">
    <location>
        <begin position="4992"/>
        <end position="5018"/>
    </location>
</feature>
<dbReference type="OrthoDB" id="330540at2759"/>
<dbReference type="SUPFAM" id="SSF57184">
    <property type="entry name" value="Growth factor receptor domain"/>
    <property type="match status" value="9"/>
</dbReference>
<feature type="region of interest" description="Disordered" evidence="2">
    <location>
        <begin position="5301"/>
        <end position="5323"/>
    </location>
</feature>
<feature type="compositionally biased region" description="Basic and acidic residues" evidence="2">
    <location>
        <begin position="4958"/>
        <end position="4967"/>
    </location>
</feature>
<dbReference type="PANTHER" id="PTHR46104">
    <property type="entry name" value="GENE 9195-RELATED-RELATED"/>
    <property type="match status" value="1"/>
</dbReference>
<keyword evidence="4" id="KW-0732">Signal</keyword>
<dbReference type="CDD" id="cd00185">
    <property type="entry name" value="TNFRSF"/>
    <property type="match status" value="1"/>
</dbReference>
<dbReference type="InterPro" id="IPR011042">
    <property type="entry name" value="6-blade_b-propeller_TolB-like"/>
</dbReference>
<feature type="region of interest" description="Disordered" evidence="2">
    <location>
        <begin position="5574"/>
        <end position="5607"/>
    </location>
</feature>
<name>A0A0G4GY96_VITBC</name>
<evidence type="ECO:0000256" key="1">
    <source>
        <dbReference type="SAM" id="Coils"/>
    </source>
</evidence>
<sequence>MRGAPLVFLLWFLLACLVKWVDTAGPQAEDQVIKYVVASRDFDIVLRRAAGSATFNNNDCITIVASTTVCGDTGSGTGPISPDSGSSSATQQTYSSRSIPTTGTYRVCWCSDAASGPCDTTDGKYAEAYYTLEVTNLTSHEVVMTQQPQDAAAGAIITDPSFNPVQVEVHTGGAIDPAYAGNVYVALNPPTGGLSGTVAVDATGMGGIVDFTDLSVQVAGTYTLTFTCDECLGVASAEFDIDPLPAAALIVTTQPPASAVAGALLPSIIVTAVDGLGNKVATYTDPIGGPIVASIAAGSGTCGAAFLPSSTDSEPAVNGDADFDDLRIDFAGSNYVLNFTDGTLTVTSDPFDITPGSCSQIELSTEPPSTVQAEEEFGVQVVMKDANDNTVSGSNAVGLSITGGLAILSGPTDVFSDATTGVATFNHLSIDRSGSFSIEANAGSCAGGSGATATSAVIAVTGGPQVVLSGCPVIKENGPPGFYSVVLNSRPNSDVTINIAGLGLTVDPTSLVFTPVDYNKHQYVNVTADSDGSFTITHAIGSAPDAWNPPSWSPSSDVQVTVLDDDLKYVIVSGDGWVVEGQSQTAFTIVLDSEPSLDTTVTLASANGHVTFVPAAASFTFTSGPSGDWATPKPVVIAGVTDDISYVGGARIDEITFAITGGGDPSFGDLSNANHYPDPFEVSVFDDVVPGVTWTPNHIVAFQGGTAVTTTVRLTTAPENDVTIQLDCSPTNYVTPSGPDTIDAFPSPEWTNGVPFTLTPSTATEPPDTVLSYTVKCQASITSVTDDVYRSPPNGLPEGSPGSVSITLYRRACADGTFAHDCLPCLPGSECTNNTMTPCSIGTYADLPTAPDSTCQACPAGSECPDPSFAPVACLAGEYSLGSETYCTPCPAGSRCPNLDGSGIVQCPNGQYSDYRSTACNPCTAGFFCNNTGSGSAFQLECPLGSYSLLNSETCIPCPAGSQCPTPDIATPEDCTALAVYAPLTGFYALEGSTACTMCPWGVACNDTGPTEVCPLGTYSPPGEASCITCPAGSYCPDPAFDPIPCENLQSYSHPGQTECTPCPAGYECPDPIASGTSPLVCAEGEYSYEGEGVCTPCAPGYVCQQGSTSPRPAAYACPKGSYCPAGTTEADLLTISPAQCPRGAGEIGDCQQCVAGYYCNAGQSVPDANVCPAGSYCPPGTQASAIPVCPQGTYNDEIGSVSVYDCKPCPAGTYCDTPGRTAPVLCPPGYWCAYASLDYTSTPCPRGTYSDAEGLEHPEDCTDCPPGSYCPLSSTVPTPCPPGTWNDQDKVGFLESCQLCTEGFSCPHYGQSALPSLSCPQGTEHPDAYPCPPGTYGDPLALNQEKAADCTDCPGGSYCHGGDTAESGPCPMGYYCPQGTTYATEYPCPAGTYNDQTGQSAFSDCEECTATNYCPEAAEAETKCPEGSYSNDTNFEARGPGLAFPFCIICPAGYSCTNGNFTDCLEGEYSSEGKNACTPCPKGHYCDATATTEVQMLANECPAGFFCAEDGIDTVPAQTPVDRRCTRGHYCPRGSIDPTPCPAGTYNDDYQKEALSDCKAMPAGRYSQAATIASNEGSPKTGECAAGYFCPEGSFSSTQEPCPPGTFRNAPAATSAQDCASCPAGSFCNLASTDHEACPYGYWCPDGTDNPSPCEPGTFGDTMGLTQASDCTNCTEGMYCDHYGLTAPKGDCDPGFYCAGRAVSPAPRDNITGNICSVGGFCPAGSSEPTACSEGFYNPFEGAKDNSSCITCPPGFYCDGVGAATASQPCEEGFYCPGGAIDPYGKTPTNSTNMTADEGYYAPAGSSNQVPCPIGTYNDLTGQGSCTTCPAGYYCPDQGMSDVVGYECPQGSFCQVGSTSYQPCPPGTYGNASQLSTATDCTPCDDGTACEQYGMNETGRSCSAGYFCVASINLGSAEVAPQTTTATGGPCPAGFYCENGTSVPDPCPIGTFNPSERGVDSSSCLPCTPGRFCNETNQTDAVHLCGEGYYCPAGTNESSPAAYECTAGYKCPAGSAFPIPCEEGTYQDTAGMGFCNDCPGGGKYCPLASIDPLDCPAGHFCPNKTASATQFPCPPGTYNNLTSQETWHSCIECDPGKYCALRGLEEPTGDCAEGFYCTGASVDPNPVLPRTDYAVEVPGEDITPCGSGVTYGTQGGAETYCNLDSNCIGIVVSGPTAWSPRCGSLSLTSDWVGRDVDISNSEALPYFLRKIRGGGGRCTPGHICPGGSSSETPCPDGSYCGAHGLAAPTGDCHAGYFCNQNASDPTKYKTQESKLCGPGTWCPENALSVEECLEGEFNPARGNENATDCLPCTPGFYCDSTGLAEPTGPCNAGHFCGPNSTSATENTCPAGTFCAVQSYEAVPCEPGTYQTASGSSTCDPCEAGSYCDRGADSLTPCPPGFYCPANTEYDNQYPCPVGTFNTSGSAESSADCTDCDPGYYCEVPGKTDVTGPCDAGYFCPPNSPSQSITPRPLNNYCGFGEYCLQSSSLPTDCPEGQYCGQQRLPAPSGYCHAGHICTNRSSSAAPLIDMSSACPPEESPEGSLSPRGHYSMSAATIRTVAGGGGGTTDGTFATAFQLSSPEDAVEDGDGNMYIADTGSHRILYVEKASGKIQRVVGTGTAGYGSAGPGTSFELNTPSRLAIDVANSVLFISDSANNRTVKYDITTGSASDFYVSADYDDDYPGNDFLNPQGMHFDNVTNRIYLANTGRHEVVWLDAAAPGNTVTRVTGTYDSAGDTDSGVGEMDTPMDVTMDSSGDLYIADKGNHKVRFWDGTNLITFMGDGTSGTTGDDTTDPTTARLEGPSAVVFAKLDGATEALFILDETAHRIRKVELSSVPANAISTWAGTDQGFKGDGGAVPANEAKLKTPRGLQPAYRKPTQYYALSDNVWHFLVADTLNSRIRQIIVSPPDRGQAANQMCPPGTFMPWEGNIAEQDCLLCPAGLYCPEEGMAVPGGPCANGTYCSEGGISASGDVCPQGHFCAQQVDPGSNLMQTHRVAEDGSGSNPSNAVDTDLDSYWEDVSTFGYLEVTLDDYYVLESFDVKTWDVAKTYQGGALEDFSIQFYNYSTQAWEDLVAPYNYPSGNHEISENISPPRIANVVRLEITSIHSSATPPPALGNAIRIFDFKLWGSKTIGAPAAIPCPIGTYQPSTTGESECVICPAGSYCAGGVNDDMSTRIEDCPSGHYCPEGTQWETQYPCPPGTFSNAVKNEELTDCEPCSAGKYCDRPGLTEPTGNCSAGYYCTTGNFLPAPRSGEENPNKLAENITVIGGLCPRGAYCLEGTENGTDYLCPAGSFTQSAGSPELASCQLCDAGYYCASTVSPVRDPCDGGYVCLSGSDNKDPDGLEATCPNGDPCMGYPCPAGYYCPQGAVAEQACAPGNYSGPGVEECDLCPATKYCPNSAMTDTDTTNGTYDCPVGRYCPEGTVWPLPPPPGYYVDAPLQDKPVPCNDGHYCPGYGNEDGNLYNCSAGFACKQAPCSSWPDNCPHGGRFQYEVDQIFNDTEGRYAGRCPAGHYCPEATADPIECPTGTFQPATTSSECEPCTPGKACTAMGLSAPDADCDAGYYCSGGATRSDPSSPDEGGECPPGHYCPTASETPIPCEPGKFSNDTGADACMECTAGFRCPNQTVTPEPCPDGRVCPAGSAFGIGCPEGSYLNDSLPTLPDDIDEDCSPCEPAQYCRAGRIVGNCSVRDPYRYSCLTVPDDCVWYICGFGNAHPNPREDKGNNNPYVPQTTVTWEMLSKSNFDQLAGGGPYGPVFGGIQCPEGYFCPEGTREPIECKDGAVRLYPGGRFETDCTACPERYYCPPGVSPPVPIECPAGHYCPTNTRDPIPCPVSLYNNFTQKASLRACIPCPAGVWCTEMGTSYPYNETQGAIPCPEGSYCLEGTIMPIPCPPGTFVNTTGSTNALDCFDCPGGFYCASSNSTTPDSPCPAGTYCPPRSALPRQCPGGFYCPNQTTLPIVCPPGYACPNGTAELLDPLTLMTMTMSVQPTRGVADICPLGTYCPEGSETPRPCPPGYRGWNKTFDPSDPDSLRTTLEESCLPCEPGSFQEGNDVFCQPCEPGYVCLEGCNRRFPTIEREHNGYECPEGSYCPEGSSAPTRCAAGTYQNKIRALTADECKDCPISTFNPSKGQPRCLPCGASAKTTITGATICECIGANRAFQASDQSCICAPGFEFFHEDTIPLSEEDGRADCQEYVYERCQPGERRNVDGNCIAPDCDSECKLGGQFLDSVGLCSCRVLTFSEQLCDLDCRAGQMLGNIAFLLNNNLEPIQSLVVINQTDNTFCNIPVEHLTGRTEVLLGVPTCSEEARQLGNCNLRYESTTSDGVLEGNFGFPLVLLKVVMDRLYNATPADCFNGTVDPLNDPPLLEQYNSSVSRRRRLQATVSRDPAETPGVTNPVMCLEFGESMVWSLSADRNGNIAYPVYVKDALLNTNPTFDFAPFKQLETDIKAGVSRAMFAYTFDAAGVYVFALSSDNKQRTIISVMGTDERCREDSRLPQTITATALTSVGVSVKEDIQLTPDWWLLLGTIAAITGTIFLVIAGLWWFRSSTWTEDVGPLGPEADYRRRLMRRNIFDIIRAKKADVEYDQKDLRVNLFEAGAGKKDFLSMDEDVDPRIFQAVYDKLLSHHSYVSQKFADQLEQQKEETEAILREALNIRDELLLKLSDALDKQDDADSDAIRHRQRLEVLMGHLYRKRDALIDAWKGLYTEAKEMGALERFRAARERERRGSLESVRSVQSPSALKRQHANAALAQKQKGQLAIEAMASARTAEALRGLMGRLATCENDAERKAMIEQFEEQMKGLQIELNEAQNQELDELKRKYEEQENKLMDARQQLQMAQQKQTSAEQKLAVDRAALNARQDGDREALAQDGAAEQNKLLADYSKKCDKAHANFQEQLERELVSAGSPEEREEIIQRNLQQYNAVLEGLEQERISQEKALQEKLAKRRDALKKRQMEEQQKLATQQQQQLDAAAKDLNEARATELKMSQEDETETFKQQNENTREQKQSELLKRYESKAELKKAQLEAELEKKLRGAKSEEERQQIIKEHDRQVKKALDLLDEERSAAQAALDKKLQERERRRAEAMKKRHAAEEAFRAKEEEQKAEWRKLEADQESDRNKAMRDLSFQRAEKEKAVKDETAQKLFDLMKEFNEKRAALQSIEDPEERKRQEDQLNSWLDTQRSTLLQQEAAKLDKIDAEHRKAETDTWNALRKKHADQRDGLQKKHQAEREKDAANLNKLRAEEARAMEASDEAAMMDDLEVEESAAKEKLERDTINAKNEMLSVARRRMQQQLADLGDATDPETDAQREQIREAYQREVAHLEALLDKEKGKQMTELDKKLEQRRAERLEKAKAARELDEKRRDLEKKQGEDRQLLELQQVAEKLMEAEAAAQEAQGEAHEMRAMHQGIAREARERMLAVALDPTAEADEKENLLAQFQENEERMVESLNAERMVQEQGLKDKMAARRARLAARQVDEAVKQDQTHENAVRELQAEEQVAVMTGAADAALAVARALATATKEEMAVQHAEELAAVQQEQEEALRELKAEMEREVQAARAAVQREVAMEQKKKQQKMEEEKKKLRQEAEQKAAKAATQDAKKRIMQDLAVQMDKIDTAINEEAQKQDVALEAKLAARKKRLKAKEQAMRREHEKQLEEQKLEQMKQQIEAQSAAERRAEAETLKQMAQAQAAEEEGEAAAPPTEMVKQVLYQRHEREANDMLSLHFRQKAIKLAHALDELNKERDQGLADIMAKCPKTYDETPATAKKRQAEIAELEKQHKAKCDTTLAKVTREVDESQEEEMMALKERHVQELTDAFGEISHVERYVKAQEERDLVDRAKLEEFQRKKEEEIHQRMRLMEEEWAQREALEKQKLERELQDFEEKLEAQAQKDREAAEQRATRLRDKVLQEQEVLRKKKMDLAKSDNKDDDEKKAEILRQFEEEQQQLVASLDAERDRQVKSLEERLQAKKKAQKERQMKRSEEEQRKFKEKQAQRLEKQRKLLEKTGQQELKQKEAELMMQGAQRRAIGAEEGMEGEVSPLWDEILNEEEVAGTLFLPSETSTEAEGQRGGAFVSRLFDIERLLREEGSFLRDLLRSVRKLNIVLQQLDNFPGAGASGLEAQMSFANRRQSFAVGGSAMNRRPSAVLS</sequence>
<feature type="signal peptide" evidence="4">
    <location>
        <begin position="1"/>
        <end position="23"/>
    </location>
</feature>
<feature type="region of interest" description="Disordered" evidence="2">
    <location>
        <begin position="5214"/>
        <end position="5245"/>
    </location>
</feature>
<organism evidence="6 7">
    <name type="scientific">Vitrella brassicaformis (strain CCMP3155)</name>
    <dbReference type="NCBI Taxonomy" id="1169540"/>
    <lineage>
        <taxon>Eukaryota</taxon>
        <taxon>Sar</taxon>
        <taxon>Alveolata</taxon>
        <taxon>Colpodellida</taxon>
        <taxon>Vitrellaceae</taxon>
        <taxon>Vitrella</taxon>
    </lineage>
</organism>
<feature type="region of interest" description="Disordered" evidence="2">
    <location>
        <begin position="5078"/>
        <end position="5141"/>
    </location>
</feature>
<dbReference type="PhylomeDB" id="A0A0G4GY96"/>
<feature type="compositionally biased region" description="Basic and acidic residues" evidence="2">
    <location>
        <begin position="5314"/>
        <end position="5323"/>
    </location>
</feature>
<feature type="compositionally biased region" description="Basic and acidic residues" evidence="2">
    <location>
        <begin position="5961"/>
        <end position="5976"/>
    </location>
</feature>
<dbReference type="Gene3D" id="2.10.50.10">
    <property type="entry name" value="Tumor Necrosis Factor Receptor, subunit A, domain 2"/>
    <property type="match status" value="7"/>
</dbReference>
<feature type="coiled-coil region" evidence="1">
    <location>
        <begin position="5850"/>
        <end position="5922"/>
    </location>
</feature>
<dbReference type="GO" id="GO:0005576">
    <property type="term" value="C:extracellular region"/>
    <property type="evidence" value="ECO:0007669"/>
    <property type="project" value="InterPro"/>
</dbReference>
<keyword evidence="3" id="KW-0812">Transmembrane</keyword>
<keyword evidence="3" id="KW-0472">Membrane</keyword>
<dbReference type="GO" id="GO:0008061">
    <property type="term" value="F:chitin binding"/>
    <property type="evidence" value="ECO:0007669"/>
    <property type="project" value="InterPro"/>
</dbReference>
<feature type="compositionally biased region" description="Basic and acidic residues" evidence="2">
    <location>
        <begin position="5009"/>
        <end position="5018"/>
    </location>
</feature>
<dbReference type="PROSITE" id="PS51257">
    <property type="entry name" value="PROKAR_LIPOPROTEIN"/>
    <property type="match status" value="1"/>
</dbReference>
<feature type="transmembrane region" description="Helical" evidence="3">
    <location>
        <begin position="4528"/>
        <end position="4552"/>
    </location>
</feature>
<feature type="region of interest" description="Disordered" evidence="2">
    <location>
        <begin position="75"/>
        <end position="97"/>
    </location>
</feature>
<dbReference type="EMBL" id="CDMY01000878">
    <property type="protein sequence ID" value="CEM36103.1"/>
    <property type="molecule type" value="Genomic_DNA"/>
</dbReference>
<dbReference type="Gene3D" id="2.60.120.260">
    <property type="entry name" value="Galactose-binding domain-like"/>
    <property type="match status" value="1"/>
</dbReference>
<keyword evidence="7" id="KW-1185">Reference proteome</keyword>
<reference evidence="6 7" key="1">
    <citation type="submission" date="2014-11" db="EMBL/GenBank/DDBJ databases">
        <authorList>
            <person name="Zhu J."/>
            <person name="Qi W."/>
            <person name="Song R."/>
        </authorList>
    </citation>
    <scope>NUCLEOTIDE SEQUENCE [LARGE SCALE GENOMIC DNA]</scope>
</reference>
<dbReference type="SUPFAM" id="SSF101898">
    <property type="entry name" value="NHL repeat"/>
    <property type="match status" value="1"/>
</dbReference>
<evidence type="ECO:0000256" key="3">
    <source>
        <dbReference type="SAM" id="Phobius"/>
    </source>
</evidence>
<keyword evidence="3" id="KW-1133">Transmembrane helix</keyword>
<proteinExistence type="predicted"/>
<evidence type="ECO:0000313" key="7">
    <source>
        <dbReference type="Proteomes" id="UP000041254"/>
    </source>
</evidence>
<accession>A0A0G4GY96</accession>
<feature type="compositionally biased region" description="Basic and acidic residues" evidence="2">
    <location>
        <begin position="5225"/>
        <end position="5245"/>
    </location>
</feature>
<feature type="compositionally biased region" description="Low complexity" evidence="2">
    <location>
        <begin position="4968"/>
        <end position="4979"/>
    </location>
</feature>
<dbReference type="InterPro" id="IPR002557">
    <property type="entry name" value="Chitin-bd_dom"/>
</dbReference>
<feature type="region of interest" description="Disordered" evidence="2">
    <location>
        <begin position="5335"/>
        <end position="5381"/>
    </location>
</feature>
<dbReference type="OMA" id="DFGEPDM"/>
<feature type="region of interest" description="Disordered" evidence="2">
    <location>
        <begin position="5164"/>
        <end position="5183"/>
    </location>
</feature>